<sequence length="347" mass="39629">MIRWSQNTAMDEEDAIREMLGSWGLPSLDPPGTPVKDGMRREMRRLVSFRDWPCPGIVSPQQLARAGFFYLGPGDRVQCFCCRGILRSWEPGDQPCTEHRKYFPACPFIQGRDVGNLPLAGATDSVDGQILAQLQRMPEGEEEDWQAVYPELLEERQRLGTFHNWPQYTGVTPEQLARAGFFYTGQRDNVRCFHCDGELRNWERGDDPWREHAKWFPRCEFLVQSMGPAYIRSVQDAIGNSPENLPESLRTSERSPSTQSEPTRIQESPAQRPASQAPKQPETTLSAEEQLRRLKEERMCKVCMDKDVSMVFVPCGHLVVCMDCAPNLRHCPICRATIRGSMRAFMS</sequence>
<comment type="catalytic activity">
    <reaction evidence="1">
        <text>S-ubiquitinyl-[E2 ubiquitin-conjugating enzyme]-L-cysteine + [acceptor protein]-L-lysine = [E2 ubiquitin-conjugating enzyme]-L-cysteine + N(6)-ubiquitinyl-[acceptor protein]-L-lysine.</text>
        <dbReference type="EC" id="2.3.2.27"/>
    </reaction>
</comment>
<dbReference type="GO" id="GO:0005737">
    <property type="term" value="C:cytoplasm"/>
    <property type="evidence" value="ECO:0007669"/>
    <property type="project" value="UniProtKB-SubCell"/>
</dbReference>
<dbReference type="SUPFAM" id="SSF57924">
    <property type="entry name" value="Inhibitor of apoptosis (IAP) repeat"/>
    <property type="match status" value="2"/>
</dbReference>
<evidence type="ECO:0000313" key="18">
    <source>
        <dbReference type="EMBL" id="DBA22060.1"/>
    </source>
</evidence>
<evidence type="ECO:0000256" key="11">
    <source>
        <dbReference type="ARBA" id="ARBA00022771"/>
    </source>
</evidence>
<dbReference type="GO" id="GO:0051726">
    <property type="term" value="P:regulation of cell cycle"/>
    <property type="evidence" value="ECO:0007669"/>
    <property type="project" value="TreeGrafter"/>
</dbReference>
<keyword evidence="9" id="KW-0789">Thiol protease inhibitor</keyword>
<name>A0AAV3A3J8_PYXAD</name>
<dbReference type="Gene3D" id="1.10.1170.10">
    <property type="entry name" value="Inhibitor Of Apoptosis Protein (2mihbC-IAP-1), Chain A"/>
    <property type="match status" value="3"/>
</dbReference>
<keyword evidence="11 15" id="KW-0863">Zinc-finger</keyword>
<dbReference type="PROSITE" id="PS50089">
    <property type="entry name" value="ZF_RING_2"/>
    <property type="match status" value="1"/>
</dbReference>
<dbReference type="SMART" id="SM00184">
    <property type="entry name" value="RING"/>
    <property type="match status" value="1"/>
</dbReference>
<dbReference type="GO" id="GO:0031398">
    <property type="term" value="P:positive regulation of protein ubiquitination"/>
    <property type="evidence" value="ECO:0007669"/>
    <property type="project" value="TreeGrafter"/>
</dbReference>
<dbReference type="FunFam" id="1.10.533.10:FF:000075">
    <property type="entry name" value="Baculoviral IAP repeat containing 7"/>
    <property type="match status" value="1"/>
</dbReference>
<keyword evidence="6" id="KW-0808">Transferase</keyword>
<dbReference type="GO" id="GO:0005634">
    <property type="term" value="C:nucleus"/>
    <property type="evidence" value="ECO:0007669"/>
    <property type="project" value="TreeGrafter"/>
</dbReference>
<dbReference type="PANTHER" id="PTHR10044:SF163">
    <property type="entry name" value="BACULOVIRAL IAP REPEAT-CONTAINING PROTEIN 7"/>
    <property type="match status" value="1"/>
</dbReference>
<dbReference type="FunFam" id="3.30.40.10:FF:000184">
    <property type="entry name" value="Baculoviral IAP repeat containing 2"/>
    <property type="match status" value="1"/>
</dbReference>
<dbReference type="Pfam" id="PF13920">
    <property type="entry name" value="zf-C3HC4_3"/>
    <property type="match status" value="1"/>
</dbReference>
<keyword evidence="7" id="KW-0646">Protease inhibitor</keyword>
<dbReference type="EMBL" id="DYDO01000006">
    <property type="protein sequence ID" value="DBA22060.1"/>
    <property type="molecule type" value="Genomic_DNA"/>
</dbReference>
<proteinExistence type="inferred from homology"/>
<reference evidence="18" key="1">
    <citation type="thesis" date="2020" institute="ProQuest LLC" country="789 East Eisenhower Parkway, Ann Arbor, MI, USA">
        <title>Comparative Genomics and Chromosome Evolution.</title>
        <authorList>
            <person name="Mudd A.B."/>
        </authorList>
    </citation>
    <scope>NUCLEOTIDE SEQUENCE</scope>
    <source>
        <strain evidence="18">1538</strain>
        <tissue evidence="18">Blood</tissue>
    </source>
</reference>
<feature type="region of interest" description="Disordered" evidence="16">
    <location>
        <begin position="241"/>
        <end position="286"/>
    </location>
</feature>
<accession>A0AAV3A3J8</accession>
<dbReference type="GO" id="GO:0008270">
    <property type="term" value="F:zinc ion binding"/>
    <property type="evidence" value="ECO:0007669"/>
    <property type="project" value="UniProtKB-KW"/>
</dbReference>
<gene>
    <name evidence="18" type="ORF">GDO54_013134</name>
</gene>
<organism evidence="18 19">
    <name type="scientific">Pyxicephalus adspersus</name>
    <name type="common">African bullfrog</name>
    <dbReference type="NCBI Taxonomy" id="30357"/>
    <lineage>
        <taxon>Eukaryota</taxon>
        <taxon>Metazoa</taxon>
        <taxon>Chordata</taxon>
        <taxon>Craniata</taxon>
        <taxon>Vertebrata</taxon>
        <taxon>Euteleostomi</taxon>
        <taxon>Amphibia</taxon>
        <taxon>Batrachia</taxon>
        <taxon>Anura</taxon>
        <taxon>Neobatrachia</taxon>
        <taxon>Ranoidea</taxon>
        <taxon>Pyxicephalidae</taxon>
        <taxon>Pyxicephalinae</taxon>
        <taxon>Pyxicephalus</taxon>
    </lineage>
</organism>
<dbReference type="InterPro" id="IPR050784">
    <property type="entry name" value="IAP"/>
</dbReference>
<evidence type="ECO:0000256" key="7">
    <source>
        <dbReference type="ARBA" id="ARBA00022690"/>
    </source>
</evidence>
<keyword evidence="12" id="KW-0833">Ubl conjugation pathway</keyword>
<evidence type="ECO:0000256" key="13">
    <source>
        <dbReference type="ARBA" id="ARBA00022833"/>
    </source>
</evidence>
<dbReference type="GO" id="GO:0043027">
    <property type="term" value="F:cysteine-type endopeptidase inhibitor activity involved in apoptotic process"/>
    <property type="evidence" value="ECO:0007669"/>
    <property type="project" value="TreeGrafter"/>
</dbReference>
<dbReference type="AlphaFoldDB" id="A0AAV3A3J8"/>
<dbReference type="InterPro" id="IPR001841">
    <property type="entry name" value="Znf_RING"/>
</dbReference>
<evidence type="ECO:0000256" key="6">
    <source>
        <dbReference type="ARBA" id="ARBA00022679"/>
    </source>
</evidence>
<dbReference type="PROSITE" id="PS01282">
    <property type="entry name" value="BIR_REPEAT_1"/>
    <property type="match status" value="1"/>
</dbReference>
<comment type="subcellular location">
    <subcellularLocation>
        <location evidence="2">Cytoplasm</location>
    </subcellularLocation>
</comment>
<evidence type="ECO:0000256" key="9">
    <source>
        <dbReference type="ARBA" id="ARBA00022704"/>
    </source>
</evidence>
<dbReference type="InterPro" id="IPR011029">
    <property type="entry name" value="DEATH-like_dom_sf"/>
</dbReference>
<evidence type="ECO:0000256" key="3">
    <source>
        <dbReference type="ARBA" id="ARBA00006672"/>
    </source>
</evidence>
<dbReference type="GO" id="GO:0006915">
    <property type="term" value="P:apoptotic process"/>
    <property type="evidence" value="ECO:0007669"/>
    <property type="project" value="UniProtKB-KW"/>
</dbReference>
<evidence type="ECO:0000256" key="2">
    <source>
        <dbReference type="ARBA" id="ARBA00004496"/>
    </source>
</evidence>
<keyword evidence="19" id="KW-1185">Reference proteome</keyword>
<dbReference type="FunFam" id="1.10.1170.10:FF:000003">
    <property type="entry name" value="E3 ubiquitin-protein ligase XIAP"/>
    <property type="match status" value="1"/>
</dbReference>
<dbReference type="GO" id="GO:0004869">
    <property type="term" value="F:cysteine-type endopeptidase inhibitor activity"/>
    <property type="evidence" value="ECO:0007669"/>
    <property type="project" value="UniProtKB-KW"/>
</dbReference>
<evidence type="ECO:0000256" key="16">
    <source>
        <dbReference type="SAM" id="MobiDB-lite"/>
    </source>
</evidence>
<dbReference type="Gene3D" id="1.10.533.10">
    <property type="entry name" value="Death Domain, Fas"/>
    <property type="match status" value="1"/>
</dbReference>
<dbReference type="GO" id="GO:0043066">
    <property type="term" value="P:negative regulation of apoptotic process"/>
    <property type="evidence" value="ECO:0007669"/>
    <property type="project" value="TreeGrafter"/>
</dbReference>
<evidence type="ECO:0000256" key="10">
    <source>
        <dbReference type="ARBA" id="ARBA00022723"/>
    </source>
</evidence>
<evidence type="ECO:0000256" key="12">
    <source>
        <dbReference type="ARBA" id="ARBA00022786"/>
    </source>
</evidence>
<evidence type="ECO:0000256" key="8">
    <source>
        <dbReference type="ARBA" id="ARBA00022703"/>
    </source>
</evidence>
<keyword evidence="5" id="KW-0963">Cytoplasm</keyword>
<dbReference type="InterPro" id="IPR001370">
    <property type="entry name" value="BIR_rpt"/>
</dbReference>
<dbReference type="PANTHER" id="PTHR10044">
    <property type="entry name" value="INHIBITOR OF APOPTOSIS"/>
    <property type="match status" value="1"/>
</dbReference>
<evidence type="ECO:0000256" key="15">
    <source>
        <dbReference type="PROSITE-ProRule" id="PRU00175"/>
    </source>
</evidence>
<evidence type="ECO:0000259" key="17">
    <source>
        <dbReference type="PROSITE" id="PS50089"/>
    </source>
</evidence>
<evidence type="ECO:0000256" key="4">
    <source>
        <dbReference type="ARBA" id="ARBA00012483"/>
    </source>
</evidence>
<keyword evidence="10" id="KW-0479">Metal-binding</keyword>
<feature type="compositionally biased region" description="Polar residues" evidence="16">
    <location>
        <begin position="254"/>
        <end position="286"/>
    </location>
</feature>
<evidence type="ECO:0000256" key="14">
    <source>
        <dbReference type="ARBA" id="ARBA00022843"/>
    </source>
</evidence>
<evidence type="ECO:0000313" key="19">
    <source>
        <dbReference type="Proteomes" id="UP001181693"/>
    </source>
</evidence>
<comment type="similarity">
    <text evidence="3">Belongs to the IAP family.</text>
</comment>
<comment type="caution">
    <text evidence="18">The sequence shown here is derived from an EMBL/GenBank/DDBJ whole genome shotgun (WGS) entry which is preliminary data.</text>
</comment>
<dbReference type="CDD" id="cd16713">
    <property type="entry name" value="RING-HC_BIRC2_3_7"/>
    <property type="match status" value="1"/>
</dbReference>
<protein>
    <recommendedName>
        <fullName evidence="4">RING-type E3 ubiquitin transferase</fullName>
        <ecNumber evidence="4">2.3.2.27</ecNumber>
    </recommendedName>
</protein>
<keyword evidence="13" id="KW-0862">Zinc</keyword>
<dbReference type="FunFam" id="1.10.1170.10:FF:000002">
    <property type="entry name" value="Baculoviral IAP repeat containing 7"/>
    <property type="match status" value="1"/>
</dbReference>
<dbReference type="Pfam" id="PF00653">
    <property type="entry name" value="BIR"/>
    <property type="match status" value="2"/>
</dbReference>
<keyword evidence="8" id="KW-0053">Apoptosis</keyword>
<evidence type="ECO:0000256" key="5">
    <source>
        <dbReference type="ARBA" id="ARBA00022490"/>
    </source>
</evidence>
<dbReference type="Proteomes" id="UP001181693">
    <property type="component" value="Unassembled WGS sequence"/>
</dbReference>
<dbReference type="EC" id="2.3.2.27" evidence="4"/>
<keyword evidence="14" id="KW-0832">Ubl conjugation</keyword>
<dbReference type="SMART" id="SM00238">
    <property type="entry name" value="BIR"/>
    <property type="match status" value="2"/>
</dbReference>
<feature type="domain" description="RING-type" evidence="17">
    <location>
        <begin position="300"/>
        <end position="335"/>
    </location>
</feature>
<dbReference type="PROSITE" id="PS50143">
    <property type="entry name" value="BIR_REPEAT_2"/>
    <property type="match status" value="2"/>
</dbReference>
<dbReference type="GO" id="GO:0061630">
    <property type="term" value="F:ubiquitin protein ligase activity"/>
    <property type="evidence" value="ECO:0007669"/>
    <property type="project" value="UniProtKB-EC"/>
</dbReference>
<dbReference type="CDD" id="cd00022">
    <property type="entry name" value="BIR"/>
    <property type="match status" value="2"/>
</dbReference>
<evidence type="ECO:0000256" key="1">
    <source>
        <dbReference type="ARBA" id="ARBA00000900"/>
    </source>
</evidence>